<proteinExistence type="predicted"/>
<keyword evidence="5" id="KW-1185">Reference proteome</keyword>
<dbReference type="InterPro" id="IPR001680">
    <property type="entry name" value="WD40_rpt"/>
</dbReference>
<dbReference type="AlphaFoldDB" id="A0A3S3QAI8"/>
<dbReference type="STRING" id="1965070.A0A3S3QAI8"/>
<dbReference type="EMBL" id="NCKU01000159">
    <property type="protein sequence ID" value="RWS16827.1"/>
    <property type="molecule type" value="Genomic_DNA"/>
</dbReference>
<dbReference type="PROSITE" id="PS50294">
    <property type="entry name" value="WD_REPEATS_REGION"/>
    <property type="match status" value="4"/>
</dbReference>
<protein>
    <submittedName>
        <fullName evidence="4">WD repeat-containing protein 61-like protein</fullName>
    </submittedName>
</protein>
<dbReference type="Gene3D" id="2.130.10.10">
    <property type="entry name" value="YVTN repeat-like/Quinoprotein amine dehydrogenase"/>
    <property type="match status" value="1"/>
</dbReference>
<dbReference type="OrthoDB" id="17410at2759"/>
<sequence length="317" mass="35128">MYSVLFKEEQAHDDGIWSVAWVKGKVDEMNHIVTGSIDDTVKAWQWFGLLKKLNFLVCFLIRNEERLNLRYIFEGHALGVVSVDINSEGTIAASSSLDSHIRFWDLNSGTQVQSIDAGPVDAWTVCFSPDSKLIATGSYSGKINLYNTETGTREAQLDTKGKFPLTIAFVNGKSVASGATDGMIKIFDVESGKLVKTLEGHAMPIRSLAFSPDCQFLVTASDDCHLKVYDVQNADPLRTLSGHGSWVLSVSFSPNNNNFASSSSDKTVKIWEVRSNECVHTFSEHTDQVWCCKYNHNGSRLVSVSDDHSILIYECPI</sequence>
<evidence type="ECO:0000313" key="4">
    <source>
        <dbReference type="EMBL" id="RWS16827.1"/>
    </source>
</evidence>
<gene>
    <name evidence="4" type="ORF">B4U79_09432</name>
</gene>
<dbReference type="PROSITE" id="PS00678">
    <property type="entry name" value="WD_REPEATS_1"/>
    <property type="match status" value="1"/>
</dbReference>
<feature type="repeat" description="WD" evidence="3">
    <location>
        <begin position="282"/>
        <end position="317"/>
    </location>
</feature>
<dbReference type="SMART" id="SM00320">
    <property type="entry name" value="WD40"/>
    <property type="match status" value="7"/>
</dbReference>
<dbReference type="InterPro" id="IPR051510">
    <property type="entry name" value="SKI8"/>
</dbReference>
<dbReference type="PRINTS" id="PR00320">
    <property type="entry name" value="GPROTEINBRPT"/>
</dbReference>
<dbReference type="Proteomes" id="UP000285301">
    <property type="component" value="Unassembled WGS sequence"/>
</dbReference>
<keyword evidence="2" id="KW-0677">Repeat</keyword>
<dbReference type="Pfam" id="PF00400">
    <property type="entry name" value="WD40"/>
    <property type="match status" value="6"/>
</dbReference>
<evidence type="ECO:0000256" key="2">
    <source>
        <dbReference type="ARBA" id="ARBA00022737"/>
    </source>
</evidence>
<evidence type="ECO:0000313" key="5">
    <source>
        <dbReference type="Proteomes" id="UP000285301"/>
    </source>
</evidence>
<dbReference type="InterPro" id="IPR019775">
    <property type="entry name" value="WD40_repeat_CS"/>
</dbReference>
<feature type="repeat" description="WD" evidence="3">
    <location>
        <begin position="198"/>
        <end position="239"/>
    </location>
</feature>
<dbReference type="InterPro" id="IPR020472">
    <property type="entry name" value="WD40_PAC1"/>
</dbReference>
<organism evidence="4 5">
    <name type="scientific">Dinothrombium tinctorium</name>
    <dbReference type="NCBI Taxonomy" id="1965070"/>
    <lineage>
        <taxon>Eukaryota</taxon>
        <taxon>Metazoa</taxon>
        <taxon>Ecdysozoa</taxon>
        <taxon>Arthropoda</taxon>
        <taxon>Chelicerata</taxon>
        <taxon>Arachnida</taxon>
        <taxon>Acari</taxon>
        <taxon>Acariformes</taxon>
        <taxon>Trombidiformes</taxon>
        <taxon>Prostigmata</taxon>
        <taxon>Anystina</taxon>
        <taxon>Parasitengona</taxon>
        <taxon>Trombidioidea</taxon>
        <taxon>Trombidiidae</taxon>
        <taxon>Dinothrombium</taxon>
    </lineage>
</organism>
<evidence type="ECO:0000256" key="1">
    <source>
        <dbReference type="ARBA" id="ARBA00022574"/>
    </source>
</evidence>
<name>A0A3S3QAI8_9ACAR</name>
<accession>A0A3S3QAI8</accession>
<dbReference type="PANTHER" id="PTHR44090">
    <property type="entry name" value="WD REPEAT-CONTAINING PROTEIN 61"/>
    <property type="match status" value="1"/>
</dbReference>
<evidence type="ECO:0000256" key="3">
    <source>
        <dbReference type="PROSITE-ProRule" id="PRU00221"/>
    </source>
</evidence>
<keyword evidence="1 3" id="KW-0853">WD repeat</keyword>
<dbReference type="InterPro" id="IPR036322">
    <property type="entry name" value="WD40_repeat_dom_sf"/>
</dbReference>
<feature type="repeat" description="WD" evidence="3">
    <location>
        <begin position="240"/>
        <end position="281"/>
    </location>
</feature>
<dbReference type="InterPro" id="IPR015943">
    <property type="entry name" value="WD40/YVTN_repeat-like_dom_sf"/>
</dbReference>
<dbReference type="PROSITE" id="PS50082">
    <property type="entry name" value="WD_REPEATS_2"/>
    <property type="match status" value="4"/>
</dbReference>
<feature type="repeat" description="WD" evidence="3">
    <location>
        <begin position="73"/>
        <end position="114"/>
    </location>
</feature>
<dbReference type="CDD" id="cd00200">
    <property type="entry name" value="WD40"/>
    <property type="match status" value="1"/>
</dbReference>
<dbReference type="SUPFAM" id="SSF50978">
    <property type="entry name" value="WD40 repeat-like"/>
    <property type="match status" value="1"/>
</dbReference>
<dbReference type="PANTHER" id="PTHR44090:SF1">
    <property type="entry name" value="SUPERKILLER COMPLEX PROTEIN 8"/>
    <property type="match status" value="1"/>
</dbReference>
<comment type="caution">
    <text evidence="4">The sequence shown here is derived from an EMBL/GenBank/DDBJ whole genome shotgun (WGS) entry which is preliminary data.</text>
</comment>
<reference evidence="4 5" key="1">
    <citation type="journal article" date="2018" name="Gigascience">
        <title>Genomes of trombidid mites reveal novel predicted allergens and laterally-transferred genes associated with secondary metabolism.</title>
        <authorList>
            <person name="Dong X."/>
            <person name="Chaisiri K."/>
            <person name="Xia D."/>
            <person name="Armstrong S.D."/>
            <person name="Fang Y."/>
            <person name="Donnelly M.J."/>
            <person name="Kadowaki T."/>
            <person name="McGarry J.W."/>
            <person name="Darby A.C."/>
            <person name="Makepeace B.L."/>
        </authorList>
    </citation>
    <scope>NUCLEOTIDE SEQUENCE [LARGE SCALE GENOMIC DNA]</scope>
    <source>
        <strain evidence="4">UoL-WK</strain>
    </source>
</reference>
<dbReference type="GO" id="GO:0016593">
    <property type="term" value="C:Cdc73/Paf1 complex"/>
    <property type="evidence" value="ECO:0007669"/>
    <property type="project" value="TreeGrafter"/>
</dbReference>